<keyword evidence="6 7" id="KW-0961">Cell wall biogenesis/degradation</keyword>
<feature type="site" description="Important for catalytic activity" evidence="7">
    <location>
        <position position="225"/>
    </location>
</feature>
<dbReference type="GO" id="GO:0071555">
    <property type="term" value="P:cell wall organization"/>
    <property type="evidence" value="ECO:0007669"/>
    <property type="project" value="UniProtKB-KW"/>
</dbReference>
<dbReference type="Proteomes" id="UP000824161">
    <property type="component" value="Unassembled WGS sequence"/>
</dbReference>
<dbReference type="HAMAP" id="MF_02065">
    <property type="entry name" value="MltG"/>
    <property type="match status" value="1"/>
</dbReference>
<accession>A0A9D1HA75</accession>
<dbReference type="NCBIfam" id="TIGR00247">
    <property type="entry name" value="endolytic transglycosylase MltG"/>
    <property type="match status" value="1"/>
</dbReference>
<keyword evidence="3 7" id="KW-1133">Transmembrane helix</keyword>
<gene>
    <name evidence="7 8" type="primary">mltG</name>
    <name evidence="8" type="ORF">IAC44_05390</name>
</gene>
<dbReference type="GO" id="GO:0008932">
    <property type="term" value="F:lytic endotransglycosylase activity"/>
    <property type="evidence" value="ECO:0007669"/>
    <property type="project" value="UniProtKB-UniRule"/>
</dbReference>
<keyword evidence="2 7" id="KW-0812">Transmembrane</keyword>
<proteinExistence type="inferred from homology"/>
<dbReference type="PANTHER" id="PTHR30518:SF2">
    <property type="entry name" value="ENDOLYTIC MUREIN TRANSGLYCOSYLASE"/>
    <property type="match status" value="1"/>
</dbReference>
<evidence type="ECO:0000256" key="3">
    <source>
        <dbReference type="ARBA" id="ARBA00022989"/>
    </source>
</evidence>
<dbReference type="AlphaFoldDB" id="A0A9D1HA75"/>
<evidence type="ECO:0000313" key="8">
    <source>
        <dbReference type="EMBL" id="HIT98258.1"/>
    </source>
</evidence>
<dbReference type="CDD" id="cd08010">
    <property type="entry name" value="MltG_like"/>
    <property type="match status" value="1"/>
</dbReference>
<comment type="catalytic activity">
    <reaction evidence="7">
        <text>a peptidoglycan chain = a peptidoglycan chain with N-acetyl-1,6-anhydromuramyl-[peptide] at the reducing end + a peptidoglycan chain with N-acetylglucosamine at the non-reducing end.</text>
        <dbReference type="EC" id="4.2.2.29"/>
    </reaction>
</comment>
<evidence type="ECO:0000313" key="9">
    <source>
        <dbReference type="Proteomes" id="UP000824161"/>
    </source>
</evidence>
<dbReference type="PANTHER" id="PTHR30518">
    <property type="entry name" value="ENDOLYTIC MUREIN TRANSGLYCOSYLASE"/>
    <property type="match status" value="1"/>
</dbReference>
<protein>
    <recommendedName>
        <fullName evidence="7">Endolytic murein transglycosylase</fullName>
        <ecNumber evidence="7">4.2.2.29</ecNumber>
    </recommendedName>
    <alternativeName>
        <fullName evidence="7">Peptidoglycan lytic transglycosylase</fullName>
    </alternativeName>
    <alternativeName>
        <fullName evidence="7">Peptidoglycan polymerization terminase</fullName>
    </alternativeName>
</protein>
<keyword evidence="5 7" id="KW-0456">Lyase</keyword>
<comment type="function">
    <text evidence="7">Functions as a peptidoglycan terminase that cleaves nascent peptidoglycan strands endolytically to terminate their elongation.</text>
</comment>
<reference evidence="8" key="1">
    <citation type="submission" date="2020-10" db="EMBL/GenBank/DDBJ databases">
        <authorList>
            <person name="Gilroy R."/>
        </authorList>
    </citation>
    <scope>NUCLEOTIDE SEQUENCE</scope>
    <source>
        <strain evidence="8">1383</strain>
    </source>
</reference>
<dbReference type="Pfam" id="PF02618">
    <property type="entry name" value="YceG"/>
    <property type="match status" value="1"/>
</dbReference>
<dbReference type="Gene3D" id="3.30.160.60">
    <property type="entry name" value="Classic Zinc Finger"/>
    <property type="match status" value="1"/>
</dbReference>
<comment type="caution">
    <text evidence="8">The sequence shown here is derived from an EMBL/GenBank/DDBJ whole genome shotgun (WGS) entry which is preliminary data.</text>
</comment>
<reference evidence="8" key="2">
    <citation type="journal article" date="2021" name="PeerJ">
        <title>Extensive microbial diversity within the chicken gut microbiome revealed by metagenomics and culture.</title>
        <authorList>
            <person name="Gilroy R."/>
            <person name="Ravi A."/>
            <person name="Getino M."/>
            <person name="Pursley I."/>
            <person name="Horton D.L."/>
            <person name="Alikhan N.F."/>
            <person name="Baker D."/>
            <person name="Gharbi K."/>
            <person name="Hall N."/>
            <person name="Watson M."/>
            <person name="Adriaenssens E.M."/>
            <person name="Foster-Nyarko E."/>
            <person name="Jarju S."/>
            <person name="Secka A."/>
            <person name="Antonio M."/>
            <person name="Oren A."/>
            <person name="Chaudhuri R.R."/>
            <person name="La Ragione R."/>
            <person name="Hildebrand F."/>
            <person name="Pallen M.J."/>
        </authorList>
    </citation>
    <scope>NUCLEOTIDE SEQUENCE</scope>
    <source>
        <strain evidence="8">1383</strain>
    </source>
</reference>
<name>A0A9D1HA75_9FLAO</name>
<evidence type="ECO:0000256" key="5">
    <source>
        <dbReference type="ARBA" id="ARBA00023239"/>
    </source>
</evidence>
<sequence>MTRTPSPRKRKRTVKVLLAVVALAAVGTAAGMWRAVFGPSLQAPEEGLAVYVPTGTTPQELVELLRPHLRHTFLLETMTDYASRRRGEVHPGKFVLPQGLSTYRTVKTFFTEHGVEVNVRFNATDRLEKIAGAVARQIEADSVALMAVFRDPARLDSLGLDTLTVSSLFIPNTYRFYWNTSAEEFFERMCREYDRFWNASRREKAEAIGMSPLEVTTLASIVQAETAKVDERPVVAGLYMNRLDKGIRLQSDPTVIFAMRLAGRQDTIRRVYLSDLKIDSPYNTYRHKGLPPSPINIPDISSIDAVLDYTRHNYIYMCASVERFGYHEFAAGSAQHNRNRRAYIRWLNEKNIK</sequence>
<keyword evidence="4 7" id="KW-0472">Membrane</keyword>
<dbReference type="InterPro" id="IPR003770">
    <property type="entry name" value="MLTG-like"/>
</dbReference>
<comment type="similarity">
    <text evidence="7">Belongs to the transglycosylase MltG family.</text>
</comment>
<evidence type="ECO:0000256" key="6">
    <source>
        <dbReference type="ARBA" id="ARBA00023316"/>
    </source>
</evidence>
<dbReference type="GO" id="GO:0009252">
    <property type="term" value="P:peptidoglycan biosynthetic process"/>
    <property type="evidence" value="ECO:0007669"/>
    <property type="project" value="UniProtKB-UniRule"/>
</dbReference>
<evidence type="ECO:0000256" key="7">
    <source>
        <dbReference type="HAMAP-Rule" id="MF_02065"/>
    </source>
</evidence>
<organism evidence="8 9">
    <name type="scientific">Candidatus Merdimorpha stercoravium</name>
    <dbReference type="NCBI Taxonomy" id="2840863"/>
    <lineage>
        <taxon>Bacteria</taxon>
        <taxon>Pseudomonadati</taxon>
        <taxon>Bacteroidota</taxon>
        <taxon>Flavobacteriia</taxon>
        <taxon>Flavobacteriales</taxon>
        <taxon>Candidatus Merdimorpha</taxon>
    </lineage>
</organism>
<dbReference type="EC" id="4.2.2.29" evidence="7"/>
<dbReference type="EMBL" id="DVLY01000135">
    <property type="protein sequence ID" value="HIT98258.1"/>
    <property type="molecule type" value="Genomic_DNA"/>
</dbReference>
<evidence type="ECO:0000256" key="2">
    <source>
        <dbReference type="ARBA" id="ARBA00022692"/>
    </source>
</evidence>
<evidence type="ECO:0000256" key="4">
    <source>
        <dbReference type="ARBA" id="ARBA00023136"/>
    </source>
</evidence>
<dbReference type="GO" id="GO:0005886">
    <property type="term" value="C:plasma membrane"/>
    <property type="evidence" value="ECO:0007669"/>
    <property type="project" value="UniProtKB-UniRule"/>
</dbReference>
<evidence type="ECO:0000256" key="1">
    <source>
        <dbReference type="ARBA" id="ARBA00022475"/>
    </source>
</evidence>
<keyword evidence="1 7" id="KW-1003">Cell membrane</keyword>